<evidence type="ECO:0000313" key="2">
    <source>
        <dbReference type="Proteomes" id="UP000887565"/>
    </source>
</evidence>
<keyword evidence="2" id="KW-1185">Reference proteome</keyword>
<dbReference type="WBParaSite" id="nRc.2.0.1.t32278-RA">
    <property type="protein sequence ID" value="nRc.2.0.1.t32278-RA"/>
    <property type="gene ID" value="nRc.2.0.1.g32278"/>
</dbReference>
<proteinExistence type="predicted"/>
<dbReference type="AlphaFoldDB" id="A0A915K370"/>
<evidence type="ECO:0000256" key="1">
    <source>
        <dbReference type="SAM" id="MobiDB-lite"/>
    </source>
</evidence>
<reference evidence="3" key="1">
    <citation type="submission" date="2022-11" db="UniProtKB">
        <authorList>
            <consortium name="WormBaseParasite"/>
        </authorList>
    </citation>
    <scope>IDENTIFICATION</scope>
</reference>
<feature type="compositionally biased region" description="Polar residues" evidence="1">
    <location>
        <begin position="363"/>
        <end position="376"/>
    </location>
</feature>
<feature type="region of interest" description="Disordered" evidence="1">
    <location>
        <begin position="363"/>
        <end position="440"/>
    </location>
</feature>
<dbReference type="Proteomes" id="UP000887565">
    <property type="component" value="Unplaced"/>
</dbReference>
<protein>
    <submittedName>
        <fullName evidence="3">Uncharacterized protein</fullName>
    </submittedName>
</protein>
<organism evidence="2 3">
    <name type="scientific">Romanomermis culicivorax</name>
    <name type="common">Nematode worm</name>
    <dbReference type="NCBI Taxonomy" id="13658"/>
    <lineage>
        <taxon>Eukaryota</taxon>
        <taxon>Metazoa</taxon>
        <taxon>Ecdysozoa</taxon>
        <taxon>Nematoda</taxon>
        <taxon>Enoplea</taxon>
        <taxon>Dorylaimia</taxon>
        <taxon>Mermithida</taxon>
        <taxon>Mermithoidea</taxon>
        <taxon>Mermithidae</taxon>
        <taxon>Romanomermis</taxon>
    </lineage>
</organism>
<name>A0A915K370_ROMCU</name>
<accession>A0A915K370</accession>
<sequence length="440" mass="48148">MILRQWARRFDVFTAKLPKIAYGMVLTPMNVPLPMQFQVRRFTMLQGGEQYYHQFLIPLSMNMLLPNFIPPVRMGQTEERMGNTQQQGVPTVSLRPPNPPLSTFSSSTLDGSAQAQVPLILAIPAIVNSHAPLPISQDPVIAAVICASAPAVSQTPPSSMAVQVNNDTTVAGTDSSDSFINIDPLQASAPTHAPVTNHCSSLAIANANKVHNFGIEACDTLEQLSTAAARITNNVPTIQTIDQIIGAISDQYQAQQIHVQCKIQEQAKSTNACFTALAEQLQKLISTTTAAAAARNPPTPRPPLVTSWFHVPVFYQLTIGEQGKSFTNVQQLANAVAKACSVFNATKAQMGMAKQPILVNQADQEMQQPRSPQPSNHCFDRRHSMNRSQDPYRDGTLSTDRHPQNTVPPPNKFISFQPQPLKQPPQSKPRAEMLLEQLIQ</sequence>
<evidence type="ECO:0000313" key="3">
    <source>
        <dbReference type="WBParaSite" id="nRc.2.0.1.t32278-RA"/>
    </source>
</evidence>